<dbReference type="STRING" id="1590841.A0A2R6R7M4"/>
<evidence type="ECO:0000313" key="11">
    <source>
        <dbReference type="Proteomes" id="UP000241394"/>
    </source>
</evidence>
<dbReference type="InParanoid" id="A0A2R6R7M4"/>
<dbReference type="GO" id="GO:0034220">
    <property type="term" value="P:monoatomic ion transmembrane transport"/>
    <property type="evidence" value="ECO:0007669"/>
    <property type="project" value="UniProtKB-KW"/>
</dbReference>
<keyword evidence="5 9" id="KW-1133">Transmembrane helix</keyword>
<evidence type="ECO:0000256" key="3">
    <source>
        <dbReference type="ARBA" id="ARBA00022448"/>
    </source>
</evidence>
<keyword evidence="7 9" id="KW-0472">Membrane</keyword>
<name>A0A2R6R7M4_ACTCC</name>
<keyword evidence="8" id="KW-0407">Ion channel</keyword>
<sequence length="507" mass="56218">MMPQMHLSLSLSLSPIKIFDPNSLAMENESKTHEKTGFITRSWDRFKALPGNIKAKAVEIAKKTKKIGKDDPRRITHSLKVALALTLVSLFYYFKPLYDGFGSSSMWAVLTVVVVFEFTVGATLYKCMNRGFATFLAGTLGVGANYLTSLLGEEGEPIALGFLVFILTATCTFSRFFPTIKARYEYGVLIFILTFSLVSVSGYRVDKIIELAHQRLSTIMLGAAICMIISIFVCPVWAGEDLHNLVANNIEKLASFLEGFGGEYFRVLEDGDSDMVTKKDKSFLQGYKTVLNTKTTEESWANFAWWEPGHGNFGFHHPWKLYLQIGVLTRKCAFHFEALSCYIHSDIQATPEFLRKIQEPCKKMSLESGKALKELSLAIKAMTHPFSADAHLANSKTAITDLKTSLEAASGETSTDLIKIIPAVTVASILTDITKCVEEIAEVVRELSQEAHFKRVEKIVSKEKPPLIDRRSVNPVGDGGGEHVVIEVHGVLLESSENENPQAPKKG</sequence>
<dbReference type="AlphaFoldDB" id="A0A2R6R7M4"/>
<feature type="transmembrane region" description="Helical" evidence="9">
    <location>
        <begin position="216"/>
        <end position="238"/>
    </location>
</feature>
<evidence type="ECO:0000256" key="1">
    <source>
        <dbReference type="ARBA" id="ARBA00004141"/>
    </source>
</evidence>
<feature type="transmembrane region" description="Helical" evidence="9">
    <location>
        <begin position="184"/>
        <end position="204"/>
    </location>
</feature>
<reference evidence="10 11" key="1">
    <citation type="submission" date="2017-07" db="EMBL/GenBank/DDBJ databases">
        <title>An improved, manually edited Actinidia chinensis var. chinensis (kiwifruit) genome highlights the challenges associated with draft genomes and gene prediction in plants.</title>
        <authorList>
            <person name="Pilkington S."/>
            <person name="Crowhurst R."/>
            <person name="Hilario E."/>
            <person name="Nardozza S."/>
            <person name="Fraser L."/>
            <person name="Peng Y."/>
            <person name="Gunaseelan K."/>
            <person name="Simpson R."/>
            <person name="Tahir J."/>
            <person name="Deroles S."/>
            <person name="Templeton K."/>
            <person name="Luo Z."/>
            <person name="Davy M."/>
            <person name="Cheng C."/>
            <person name="Mcneilage M."/>
            <person name="Scaglione D."/>
            <person name="Liu Y."/>
            <person name="Zhang Q."/>
            <person name="Datson P."/>
            <person name="De Silva N."/>
            <person name="Gardiner S."/>
            <person name="Bassett H."/>
            <person name="Chagne D."/>
            <person name="Mccallum J."/>
            <person name="Dzierzon H."/>
            <person name="Deng C."/>
            <person name="Wang Y.-Y."/>
            <person name="Barron N."/>
            <person name="Manako K."/>
            <person name="Bowen J."/>
            <person name="Foster T."/>
            <person name="Erridge Z."/>
            <person name="Tiffin H."/>
            <person name="Waite C."/>
            <person name="Davies K."/>
            <person name="Grierson E."/>
            <person name="Laing W."/>
            <person name="Kirk R."/>
            <person name="Chen X."/>
            <person name="Wood M."/>
            <person name="Montefiori M."/>
            <person name="Brummell D."/>
            <person name="Schwinn K."/>
            <person name="Catanach A."/>
            <person name="Fullerton C."/>
            <person name="Li D."/>
            <person name="Meiyalaghan S."/>
            <person name="Nieuwenhuizen N."/>
            <person name="Read N."/>
            <person name="Prakash R."/>
            <person name="Hunter D."/>
            <person name="Zhang H."/>
            <person name="Mckenzie M."/>
            <person name="Knabel M."/>
            <person name="Harris A."/>
            <person name="Allan A."/>
            <person name="Chen A."/>
            <person name="Janssen B."/>
            <person name="Plunkett B."/>
            <person name="Dwamena C."/>
            <person name="Voogd C."/>
            <person name="Leif D."/>
            <person name="Lafferty D."/>
            <person name="Souleyre E."/>
            <person name="Varkonyi-Gasic E."/>
            <person name="Gambi F."/>
            <person name="Hanley J."/>
            <person name="Yao J.-L."/>
            <person name="Cheung J."/>
            <person name="David K."/>
            <person name="Warren B."/>
            <person name="Marsh K."/>
            <person name="Snowden K."/>
            <person name="Lin-Wang K."/>
            <person name="Brian L."/>
            <person name="Martinez-Sanchez M."/>
            <person name="Wang M."/>
            <person name="Ileperuma N."/>
            <person name="Macnee N."/>
            <person name="Campin R."/>
            <person name="Mcatee P."/>
            <person name="Drummond R."/>
            <person name="Espley R."/>
            <person name="Ireland H."/>
            <person name="Wu R."/>
            <person name="Atkinson R."/>
            <person name="Karunairetnam S."/>
            <person name="Bulley S."/>
            <person name="Chunkath S."/>
            <person name="Hanley Z."/>
            <person name="Storey R."/>
            <person name="Thrimawithana A."/>
            <person name="Thomson S."/>
            <person name="David C."/>
            <person name="Testolin R."/>
        </authorList>
    </citation>
    <scope>NUCLEOTIDE SEQUENCE [LARGE SCALE GENOMIC DNA]</scope>
    <source>
        <strain evidence="11">cv. Red5</strain>
        <tissue evidence="10">Young leaf</tissue>
    </source>
</reference>
<accession>A0A2R6R7M4</accession>
<keyword evidence="6" id="KW-0406">Ion transport</keyword>
<evidence type="ECO:0000256" key="6">
    <source>
        <dbReference type="ARBA" id="ARBA00023065"/>
    </source>
</evidence>
<comment type="subcellular location">
    <subcellularLocation>
        <location evidence="1">Membrane</location>
        <topology evidence="1">Multi-pass membrane protein</topology>
    </subcellularLocation>
</comment>
<evidence type="ECO:0000256" key="2">
    <source>
        <dbReference type="ARBA" id="ARBA00007079"/>
    </source>
</evidence>
<dbReference type="Pfam" id="PF11744">
    <property type="entry name" value="ALMT"/>
    <property type="match status" value="1"/>
</dbReference>
<evidence type="ECO:0000313" key="10">
    <source>
        <dbReference type="EMBL" id="PSS23561.1"/>
    </source>
</evidence>
<protein>
    <submittedName>
        <fullName evidence="10">Aluminum-activated malate transporter like</fullName>
    </submittedName>
</protein>
<reference evidence="11" key="2">
    <citation type="journal article" date="2018" name="BMC Genomics">
        <title>A manually annotated Actinidia chinensis var. chinensis (kiwifruit) genome highlights the challenges associated with draft genomes and gene prediction in plants.</title>
        <authorList>
            <person name="Pilkington S.M."/>
            <person name="Crowhurst R."/>
            <person name="Hilario E."/>
            <person name="Nardozza S."/>
            <person name="Fraser L."/>
            <person name="Peng Y."/>
            <person name="Gunaseelan K."/>
            <person name="Simpson R."/>
            <person name="Tahir J."/>
            <person name="Deroles S.C."/>
            <person name="Templeton K."/>
            <person name="Luo Z."/>
            <person name="Davy M."/>
            <person name="Cheng C."/>
            <person name="McNeilage M."/>
            <person name="Scaglione D."/>
            <person name="Liu Y."/>
            <person name="Zhang Q."/>
            <person name="Datson P."/>
            <person name="De Silva N."/>
            <person name="Gardiner S.E."/>
            <person name="Bassett H."/>
            <person name="Chagne D."/>
            <person name="McCallum J."/>
            <person name="Dzierzon H."/>
            <person name="Deng C."/>
            <person name="Wang Y.Y."/>
            <person name="Barron L."/>
            <person name="Manako K."/>
            <person name="Bowen J."/>
            <person name="Foster T.M."/>
            <person name="Erridge Z.A."/>
            <person name="Tiffin H."/>
            <person name="Waite C.N."/>
            <person name="Davies K.M."/>
            <person name="Grierson E.P."/>
            <person name="Laing W.A."/>
            <person name="Kirk R."/>
            <person name="Chen X."/>
            <person name="Wood M."/>
            <person name="Montefiori M."/>
            <person name="Brummell D.A."/>
            <person name="Schwinn K.E."/>
            <person name="Catanach A."/>
            <person name="Fullerton C."/>
            <person name="Li D."/>
            <person name="Meiyalaghan S."/>
            <person name="Nieuwenhuizen N."/>
            <person name="Read N."/>
            <person name="Prakash R."/>
            <person name="Hunter D."/>
            <person name="Zhang H."/>
            <person name="McKenzie M."/>
            <person name="Knabel M."/>
            <person name="Harris A."/>
            <person name="Allan A.C."/>
            <person name="Gleave A."/>
            <person name="Chen A."/>
            <person name="Janssen B.J."/>
            <person name="Plunkett B."/>
            <person name="Ampomah-Dwamena C."/>
            <person name="Voogd C."/>
            <person name="Leif D."/>
            <person name="Lafferty D."/>
            <person name="Souleyre E.J.F."/>
            <person name="Varkonyi-Gasic E."/>
            <person name="Gambi F."/>
            <person name="Hanley J."/>
            <person name="Yao J.L."/>
            <person name="Cheung J."/>
            <person name="David K.M."/>
            <person name="Warren B."/>
            <person name="Marsh K."/>
            <person name="Snowden K.C."/>
            <person name="Lin-Wang K."/>
            <person name="Brian L."/>
            <person name="Martinez-Sanchez M."/>
            <person name="Wang M."/>
            <person name="Ileperuma N."/>
            <person name="Macnee N."/>
            <person name="Campin R."/>
            <person name="McAtee P."/>
            <person name="Drummond R.S.M."/>
            <person name="Espley R.V."/>
            <person name="Ireland H.S."/>
            <person name="Wu R."/>
            <person name="Atkinson R.G."/>
            <person name="Karunairetnam S."/>
            <person name="Bulley S."/>
            <person name="Chunkath S."/>
            <person name="Hanley Z."/>
            <person name="Storey R."/>
            <person name="Thrimawithana A.H."/>
            <person name="Thomson S."/>
            <person name="David C."/>
            <person name="Testolin R."/>
            <person name="Huang H."/>
            <person name="Hellens R.P."/>
            <person name="Schaffer R.J."/>
        </authorList>
    </citation>
    <scope>NUCLEOTIDE SEQUENCE [LARGE SCALE GENOMIC DNA]</scope>
    <source>
        <strain evidence="11">cv. Red5</strain>
    </source>
</reference>
<feature type="transmembrane region" description="Helical" evidence="9">
    <location>
        <begin position="106"/>
        <end position="125"/>
    </location>
</feature>
<keyword evidence="11" id="KW-1185">Reference proteome</keyword>
<dbReference type="GO" id="GO:0016020">
    <property type="term" value="C:membrane"/>
    <property type="evidence" value="ECO:0007669"/>
    <property type="project" value="UniProtKB-SubCell"/>
</dbReference>
<dbReference type="EMBL" id="NKQK01000008">
    <property type="protein sequence ID" value="PSS23561.1"/>
    <property type="molecule type" value="Genomic_DNA"/>
</dbReference>
<dbReference type="GO" id="GO:0015743">
    <property type="term" value="P:malate transport"/>
    <property type="evidence" value="ECO:0007669"/>
    <property type="project" value="InterPro"/>
</dbReference>
<feature type="transmembrane region" description="Helical" evidence="9">
    <location>
        <begin position="75"/>
        <end position="94"/>
    </location>
</feature>
<dbReference type="InterPro" id="IPR020966">
    <property type="entry name" value="ALMT"/>
</dbReference>
<evidence type="ECO:0000256" key="7">
    <source>
        <dbReference type="ARBA" id="ARBA00023136"/>
    </source>
</evidence>
<dbReference type="Gramene" id="PSS23561">
    <property type="protein sequence ID" value="PSS23561"/>
    <property type="gene ID" value="CEY00_Acc08384"/>
</dbReference>
<comment type="caution">
    <text evidence="10">The sequence shown here is derived from an EMBL/GenBank/DDBJ whole genome shotgun (WGS) entry which is preliminary data.</text>
</comment>
<evidence type="ECO:0000256" key="4">
    <source>
        <dbReference type="ARBA" id="ARBA00022692"/>
    </source>
</evidence>
<evidence type="ECO:0000256" key="9">
    <source>
        <dbReference type="SAM" id="Phobius"/>
    </source>
</evidence>
<dbReference type="Proteomes" id="UP000241394">
    <property type="component" value="Chromosome LG8"/>
</dbReference>
<evidence type="ECO:0000256" key="8">
    <source>
        <dbReference type="ARBA" id="ARBA00023303"/>
    </source>
</evidence>
<dbReference type="OMA" id="CSIISRE"/>
<keyword evidence="3" id="KW-0813">Transport</keyword>
<proteinExistence type="inferred from homology"/>
<dbReference type="OrthoDB" id="68611at2759"/>
<feature type="transmembrane region" description="Helical" evidence="9">
    <location>
        <begin position="132"/>
        <end position="152"/>
    </location>
</feature>
<organism evidence="10 11">
    <name type="scientific">Actinidia chinensis var. chinensis</name>
    <name type="common">Chinese soft-hair kiwi</name>
    <dbReference type="NCBI Taxonomy" id="1590841"/>
    <lineage>
        <taxon>Eukaryota</taxon>
        <taxon>Viridiplantae</taxon>
        <taxon>Streptophyta</taxon>
        <taxon>Embryophyta</taxon>
        <taxon>Tracheophyta</taxon>
        <taxon>Spermatophyta</taxon>
        <taxon>Magnoliopsida</taxon>
        <taxon>eudicotyledons</taxon>
        <taxon>Gunneridae</taxon>
        <taxon>Pentapetalae</taxon>
        <taxon>asterids</taxon>
        <taxon>Ericales</taxon>
        <taxon>Actinidiaceae</taxon>
        <taxon>Actinidia</taxon>
    </lineage>
</organism>
<feature type="transmembrane region" description="Helical" evidence="9">
    <location>
        <begin position="158"/>
        <end position="177"/>
    </location>
</feature>
<comment type="similarity">
    <text evidence="2">Belongs to the aromatic acid exporter (TC 2.A.85) family.</text>
</comment>
<evidence type="ECO:0000256" key="5">
    <source>
        <dbReference type="ARBA" id="ARBA00022989"/>
    </source>
</evidence>
<gene>
    <name evidence="10" type="ORF">CEY00_Acc08384</name>
</gene>
<keyword evidence="4 9" id="KW-0812">Transmembrane</keyword>
<dbReference type="PANTHER" id="PTHR31086">
    <property type="entry name" value="ALUMINUM-ACTIVATED MALATE TRANSPORTER 10"/>
    <property type="match status" value="1"/>
</dbReference>